<sequence>MTNAAAIPTRNGGGAHVTTPSPRLPLFALATKSLRTPACSPSTVKNAQIACKHNLARFQENFTLANDDWCLTATTGSLGYANVLAAAPSLAPATVSDTLSLPFSALSVSHSSVSSPDMTYCWTHGTSKNRRHTSATCKDNVPGHRDDATASNPIGGSTKIWTAPKPPK</sequence>
<evidence type="ECO:0000313" key="3">
    <source>
        <dbReference type="Proteomes" id="UP000000759"/>
    </source>
</evidence>
<dbReference type="InParanoid" id="B7G3P9"/>
<dbReference type="GeneID" id="7202340"/>
<reference evidence="2 3" key="1">
    <citation type="journal article" date="2008" name="Nature">
        <title>The Phaeodactylum genome reveals the evolutionary history of diatom genomes.</title>
        <authorList>
            <person name="Bowler C."/>
            <person name="Allen A.E."/>
            <person name="Badger J.H."/>
            <person name="Grimwood J."/>
            <person name="Jabbari K."/>
            <person name="Kuo A."/>
            <person name="Maheswari U."/>
            <person name="Martens C."/>
            <person name="Maumus F."/>
            <person name="Otillar R.P."/>
            <person name="Rayko E."/>
            <person name="Salamov A."/>
            <person name="Vandepoele K."/>
            <person name="Beszteri B."/>
            <person name="Gruber A."/>
            <person name="Heijde M."/>
            <person name="Katinka M."/>
            <person name="Mock T."/>
            <person name="Valentin K."/>
            <person name="Verret F."/>
            <person name="Berges J.A."/>
            <person name="Brownlee C."/>
            <person name="Cadoret J.P."/>
            <person name="Chiovitti A."/>
            <person name="Choi C.J."/>
            <person name="Coesel S."/>
            <person name="De Martino A."/>
            <person name="Detter J.C."/>
            <person name="Durkin C."/>
            <person name="Falciatore A."/>
            <person name="Fournet J."/>
            <person name="Haruta M."/>
            <person name="Huysman M.J."/>
            <person name="Jenkins B.D."/>
            <person name="Jiroutova K."/>
            <person name="Jorgensen R.E."/>
            <person name="Joubert Y."/>
            <person name="Kaplan A."/>
            <person name="Kroger N."/>
            <person name="Kroth P.G."/>
            <person name="La Roche J."/>
            <person name="Lindquist E."/>
            <person name="Lommer M."/>
            <person name="Martin-Jezequel V."/>
            <person name="Lopez P.J."/>
            <person name="Lucas S."/>
            <person name="Mangogna M."/>
            <person name="McGinnis K."/>
            <person name="Medlin L.K."/>
            <person name="Montsant A."/>
            <person name="Oudot-Le Secq M.P."/>
            <person name="Napoli C."/>
            <person name="Obornik M."/>
            <person name="Parker M.S."/>
            <person name="Petit J.L."/>
            <person name="Porcel B.M."/>
            <person name="Poulsen N."/>
            <person name="Robison M."/>
            <person name="Rychlewski L."/>
            <person name="Rynearson T.A."/>
            <person name="Schmutz J."/>
            <person name="Shapiro H."/>
            <person name="Siaut M."/>
            <person name="Stanley M."/>
            <person name="Sussman M.R."/>
            <person name="Taylor A.R."/>
            <person name="Vardi A."/>
            <person name="von Dassow P."/>
            <person name="Vyverman W."/>
            <person name="Willis A."/>
            <person name="Wyrwicz L.S."/>
            <person name="Rokhsar D.S."/>
            <person name="Weissenbach J."/>
            <person name="Armbrust E.V."/>
            <person name="Green B.R."/>
            <person name="Van de Peer Y."/>
            <person name="Grigoriev I.V."/>
        </authorList>
    </citation>
    <scope>NUCLEOTIDE SEQUENCE [LARGE SCALE GENOMIC DNA]</scope>
    <source>
        <strain evidence="2 3">CCAP 1055/1</strain>
    </source>
</reference>
<dbReference type="PaxDb" id="2850-Phatr37402"/>
<reference evidence="3" key="2">
    <citation type="submission" date="2008-08" db="EMBL/GenBank/DDBJ databases">
        <authorList>
            <consortium name="Diatom Consortium"/>
            <person name="Grigoriev I."/>
            <person name="Grimwood J."/>
            <person name="Kuo A."/>
            <person name="Otillar R.P."/>
            <person name="Salamov A."/>
            <person name="Detter J.C."/>
            <person name="Lindquist E."/>
            <person name="Shapiro H."/>
            <person name="Lucas S."/>
            <person name="Glavina del Rio T."/>
            <person name="Pitluck S."/>
            <person name="Rokhsar D."/>
            <person name="Bowler C."/>
        </authorList>
    </citation>
    <scope>GENOME REANNOTATION</scope>
    <source>
        <strain evidence="3">CCAP 1055/1</strain>
    </source>
</reference>
<keyword evidence="3" id="KW-1185">Reference proteome</keyword>
<evidence type="ECO:0000313" key="2">
    <source>
        <dbReference type="EMBL" id="EEC46864.1"/>
    </source>
</evidence>
<protein>
    <submittedName>
        <fullName evidence="2">Uncharacterized protein</fullName>
    </submittedName>
</protein>
<dbReference type="OrthoDB" id="49018at2759"/>
<evidence type="ECO:0000256" key="1">
    <source>
        <dbReference type="SAM" id="MobiDB-lite"/>
    </source>
</evidence>
<organism evidence="2 3">
    <name type="scientific">Phaeodactylum tricornutum (strain CCAP 1055/1)</name>
    <dbReference type="NCBI Taxonomy" id="556484"/>
    <lineage>
        <taxon>Eukaryota</taxon>
        <taxon>Sar</taxon>
        <taxon>Stramenopiles</taxon>
        <taxon>Ochrophyta</taxon>
        <taxon>Bacillariophyta</taxon>
        <taxon>Bacillariophyceae</taxon>
        <taxon>Bacillariophycidae</taxon>
        <taxon>Naviculales</taxon>
        <taxon>Phaeodactylaceae</taxon>
        <taxon>Phaeodactylum</taxon>
    </lineage>
</organism>
<dbReference type="EMBL" id="CM000615">
    <property type="protein sequence ID" value="EEC46864.1"/>
    <property type="molecule type" value="Genomic_DNA"/>
</dbReference>
<dbReference type="RefSeq" id="XP_002181650.1">
    <property type="nucleotide sequence ID" value="XM_002181614.1"/>
</dbReference>
<name>B7G3P9_PHATC</name>
<feature type="region of interest" description="Disordered" evidence="1">
    <location>
        <begin position="127"/>
        <end position="168"/>
    </location>
</feature>
<dbReference type="KEGG" id="pti:PHATRDRAFT_37402"/>
<accession>B7G3P9</accession>
<dbReference type="Proteomes" id="UP000000759">
    <property type="component" value="Chromosome 13"/>
</dbReference>
<dbReference type="AlphaFoldDB" id="B7G3P9"/>
<gene>
    <name evidence="2" type="ORF">PHATRDRAFT_37402</name>
</gene>
<proteinExistence type="predicted"/>